<dbReference type="GO" id="GO:0070187">
    <property type="term" value="C:shelterin complex"/>
    <property type="evidence" value="ECO:0007669"/>
    <property type="project" value="InterPro"/>
</dbReference>
<dbReference type="PANTHER" id="PTHR15512">
    <property type="entry name" value="TERF1-INTERACTING NUCLEAR FACTOR 2"/>
    <property type="match status" value="1"/>
</dbReference>
<accession>A0AAW0N9M8</accession>
<dbReference type="GO" id="GO:0016233">
    <property type="term" value="P:telomere capping"/>
    <property type="evidence" value="ECO:0007669"/>
    <property type="project" value="InterPro"/>
</dbReference>
<dbReference type="EMBL" id="JBBPFD010000017">
    <property type="protein sequence ID" value="KAK7891807.1"/>
    <property type="molecule type" value="Genomic_DNA"/>
</dbReference>
<protein>
    <recommendedName>
        <fullName evidence="1">TERF1-interacting nuclear factor 2 N-terminal domain-containing protein</fullName>
    </recommendedName>
</protein>
<gene>
    <name evidence="2" type="ORF">WMY93_023770</name>
</gene>
<comment type="caution">
    <text evidence="2">The sequence shown here is derived from an EMBL/GenBank/DDBJ whole genome shotgun (WGS) entry which is preliminary data.</text>
</comment>
<feature type="domain" description="TERF1-interacting nuclear factor 2 N-terminal" evidence="1">
    <location>
        <begin position="33"/>
        <end position="181"/>
    </location>
</feature>
<dbReference type="PANTHER" id="PTHR15512:SF2">
    <property type="match status" value="1"/>
</dbReference>
<reference evidence="3" key="1">
    <citation type="submission" date="2024-04" db="EMBL/GenBank/DDBJ databases">
        <title>Salinicola lusitanus LLJ914,a marine bacterium isolated from the Okinawa Trough.</title>
        <authorList>
            <person name="Li J."/>
        </authorList>
    </citation>
    <scope>NUCLEOTIDE SEQUENCE [LARGE SCALE GENOMIC DNA]</scope>
</reference>
<dbReference type="InterPro" id="IPR039098">
    <property type="entry name" value="TINF2"/>
</dbReference>
<organism evidence="2 3">
    <name type="scientific">Mugilogobius chulae</name>
    <name type="common">yellowstripe goby</name>
    <dbReference type="NCBI Taxonomy" id="88201"/>
    <lineage>
        <taxon>Eukaryota</taxon>
        <taxon>Metazoa</taxon>
        <taxon>Chordata</taxon>
        <taxon>Craniata</taxon>
        <taxon>Vertebrata</taxon>
        <taxon>Euteleostomi</taxon>
        <taxon>Actinopterygii</taxon>
        <taxon>Neopterygii</taxon>
        <taxon>Teleostei</taxon>
        <taxon>Neoteleostei</taxon>
        <taxon>Acanthomorphata</taxon>
        <taxon>Gobiaria</taxon>
        <taxon>Gobiiformes</taxon>
        <taxon>Gobioidei</taxon>
        <taxon>Gobiidae</taxon>
        <taxon>Gobionellinae</taxon>
        <taxon>Mugilogobius</taxon>
    </lineage>
</organism>
<sequence>MESILQYKNDASLSLASLRLFIPPLRLLSSALWHVVQEGDVQDYGLVEDFIISVTDILPELLSTDQRTQLLLALRSKVVLEICKGDQFALNTQSVEIHLEQIKKLVSAWAAQPCFAELVFPESTFVDQVQLLLKDPAEKEKFFKDVFPLEFGSDFDGALQVLMLDFLTRLEKLFPIPDIQQTTSILCGVPSALEECLHSVPDPDDLKTVLQYHAALGHFDFADETQTIASSFGNCILSSLSLPQVEKVVISADQIQLESSSEQMQGCVTVQVEGQTVTLLDYIQIEQPSDLIEHVDEEQLEMTKRQLRPQSQMWRMMKP</sequence>
<evidence type="ECO:0000259" key="1">
    <source>
        <dbReference type="Pfam" id="PF14973"/>
    </source>
</evidence>
<name>A0AAW0N9M8_9GOBI</name>
<dbReference type="AlphaFoldDB" id="A0AAW0N9M8"/>
<evidence type="ECO:0000313" key="2">
    <source>
        <dbReference type="EMBL" id="KAK7891807.1"/>
    </source>
</evidence>
<dbReference type="InterPro" id="IPR029400">
    <property type="entry name" value="TINF2_N"/>
</dbReference>
<dbReference type="Pfam" id="PF14973">
    <property type="entry name" value="TINF2_N"/>
    <property type="match status" value="1"/>
</dbReference>
<dbReference type="CDD" id="cd11657">
    <property type="entry name" value="TIN2_N"/>
    <property type="match status" value="1"/>
</dbReference>
<dbReference type="Proteomes" id="UP001460270">
    <property type="component" value="Unassembled WGS sequence"/>
</dbReference>
<dbReference type="GO" id="GO:1904356">
    <property type="term" value="P:regulation of telomere maintenance via telomere lengthening"/>
    <property type="evidence" value="ECO:0007669"/>
    <property type="project" value="TreeGrafter"/>
</dbReference>
<proteinExistence type="predicted"/>
<dbReference type="GO" id="GO:0042162">
    <property type="term" value="F:telomeric DNA binding"/>
    <property type="evidence" value="ECO:0007669"/>
    <property type="project" value="TreeGrafter"/>
</dbReference>
<evidence type="ECO:0000313" key="3">
    <source>
        <dbReference type="Proteomes" id="UP001460270"/>
    </source>
</evidence>
<keyword evidence="3" id="KW-1185">Reference proteome</keyword>